<organism evidence="1 2">
    <name type="scientific">Oedothorax gibbosus</name>
    <dbReference type="NCBI Taxonomy" id="931172"/>
    <lineage>
        <taxon>Eukaryota</taxon>
        <taxon>Metazoa</taxon>
        <taxon>Ecdysozoa</taxon>
        <taxon>Arthropoda</taxon>
        <taxon>Chelicerata</taxon>
        <taxon>Arachnida</taxon>
        <taxon>Araneae</taxon>
        <taxon>Araneomorphae</taxon>
        <taxon>Entelegynae</taxon>
        <taxon>Araneoidea</taxon>
        <taxon>Linyphiidae</taxon>
        <taxon>Erigoninae</taxon>
        <taxon>Oedothorax</taxon>
    </lineage>
</organism>
<sequence length="83" mass="8913">MAEGSTSSHPLLLETWITVQYSSMLHPDISFTAQQCGLPQRQSTPGITFQTGIAITFQSGPFYNPRGHWPLCCLGGMPLCGGG</sequence>
<dbReference type="EMBL" id="JAFNEN010000267">
    <property type="protein sequence ID" value="KAG8187578.1"/>
    <property type="molecule type" value="Genomic_DNA"/>
</dbReference>
<accession>A0AAV6UUQ8</accession>
<evidence type="ECO:0000313" key="2">
    <source>
        <dbReference type="Proteomes" id="UP000827092"/>
    </source>
</evidence>
<evidence type="ECO:0000313" key="1">
    <source>
        <dbReference type="EMBL" id="KAG8187578.1"/>
    </source>
</evidence>
<name>A0AAV6UUQ8_9ARAC</name>
<keyword evidence="2" id="KW-1185">Reference proteome</keyword>
<comment type="caution">
    <text evidence="1">The sequence shown here is derived from an EMBL/GenBank/DDBJ whole genome shotgun (WGS) entry which is preliminary data.</text>
</comment>
<dbReference type="AlphaFoldDB" id="A0AAV6UUQ8"/>
<dbReference type="Proteomes" id="UP000827092">
    <property type="component" value="Unassembled WGS sequence"/>
</dbReference>
<reference evidence="1 2" key="1">
    <citation type="journal article" date="2022" name="Nat. Ecol. Evol.">
        <title>A masculinizing supergene underlies an exaggerated male reproductive morph in a spider.</title>
        <authorList>
            <person name="Hendrickx F."/>
            <person name="De Corte Z."/>
            <person name="Sonet G."/>
            <person name="Van Belleghem S.M."/>
            <person name="Kostlbacher S."/>
            <person name="Vangestel C."/>
        </authorList>
    </citation>
    <scope>NUCLEOTIDE SEQUENCE [LARGE SCALE GENOMIC DNA]</scope>
    <source>
        <strain evidence="1">W744_W776</strain>
    </source>
</reference>
<gene>
    <name evidence="1" type="ORF">JTE90_025912</name>
</gene>
<proteinExistence type="predicted"/>
<protein>
    <submittedName>
        <fullName evidence="1">Uncharacterized protein</fullName>
    </submittedName>
</protein>